<evidence type="ECO:0000313" key="3">
    <source>
        <dbReference type="Proteomes" id="UP000593567"/>
    </source>
</evidence>
<protein>
    <submittedName>
        <fullName evidence="2">Uncharacterized protein</fullName>
    </submittedName>
</protein>
<reference evidence="2" key="1">
    <citation type="submission" date="2020-06" db="EMBL/GenBank/DDBJ databases">
        <title>Draft genome of Bugula neritina, a colonial animal packing powerful symbionts and potential medicines.</title>
        <authorList>
            <person name="Rayko M."/>
        </authorList>
    </citation>
    <scope>NUCLEOTIDE SEQUENCE [LARGE SCALE GENOMIC DNA]</scope>
    <source>
        <strain evidence="2">Kwan_BN1</strain>
    </source>
</reference>
<organism evidence="2 3">
    <name type="scientific">Bugula neritina</name>
    <name type="common">Brown bryozoan</name>
    <name type="synonym">Sertularia neritina</name>
    <dbReference type="NCBI Taxonomy" id="10212"/>
    <lineage>
        <taxon>Eukaryota</taxon>
        <taxon>Metazoa</taxon>
        <taxon>Spiralia</taxon>
        <taxon>Lophotrochozoa</taxon>
        <taxon>Bryozoa</taxon>
        <taxon>Gymnolaemata</taxon>
        <taxon>Cheilostomatida</taxon>
        <taxon>Flustrina</taxon>
        <taxon>Buguloidea</taxon>
        <taxon>Bugulidae</taxon>
        <taxon>Bugula</taxon>
    </lineage>
</organism>
<keyword evidence="1" id="KW-0812">Transmembrane</keyword>
<evidence type="ECO:0000313" key="2">
    <source>
        <dbReference type="EMBL" id="KAF6035555.1"/>
    </source>
</evidence>
<keyword evidence="1" id="KW-1133">Transmembrane helix</keyword>
<proteinExistence type="predicted"/>
<dbReference type="AlphaFoldDB" id="A0A7J7KBG4"/>
<comment type="caution">
    <text evidence="2">The sequence shown here is derived from an EMBL/GenBank/DDBJ whole genome shotgun (WGS) entry which is preliminary data.</text>
</comment>
<dbReference type="EMBL" id="VXIV02000862">
    <property type="protein sequence ID" value="KAF6035555.1"/>
    <property type="molecule type" value="Genomic_DNA"/>
</dbReference>
<keyword evidence="3" id="KW-1185">Reference proteome</keyword>
<dbReference type="Proteomes" id="UP000593567">
    <property type="component" value="Unassembled WGS sequence"/>
</dbReference>
<name>A0A7J7KBG4_BUGNE</name>
<sequence length="74" mass="8564">MLSLASYVLACFVVMTFTIVFRYELQEERRVDGCFRKAEGILGEDETRCHRLSRSEGSCAKTSQHRRGIDLRFS</sequence>
<feature type="transmembrane region" description="Helical" evidence="1">
    <location>
        <begin position="6"/>
        <end position="23"/>
    </location>
</feature>
<gene>
    <name evidence="2" type="ORF">EB796_006138</name>
</gene>
<keyword evidence="1" id="KW-0472">Membrane</keyword>
<accession>A0A7J7KBG4</accession>
<evidence type="ECO:0000256" key="1">
    <source>
        <dbReference type="SAM" id="Phobius"/>
    </source>
</evidence>